<accession>A0AAD6IXH3</accession>
<evidence type="ECO:0000313" key="5">
    <source>
        <dbReference type="Proteomes" id="UP001221413"/>
    </source>
</evidence>
<protein>
    <submittedName>
        <fullName evidence="4">Uncharacterized protein</fullName>
    </submittedName>
</protein>
<evidence type="ECO:0000256" key="3">
    <source>
        <dbReference type="SAM" id="SignalP"/>
    </source>
</evidence>
<dbReference type="Proteomes" id="UP001221413">
    <property type="component" value="Unassembled WGS sequence"/>
</dbReference>
<keyword evidence="3" id="KW-0732">Signal</keyword>
<comment type="caution">
    <text evidence="4">The sequence shown here is derived from an EMBL/GenBank/DDBJ whole genome shotgun (WGS) entry which is preliminary data.</text>
</comment>
<feature type="chain" id="PRO_5042250819" evidence="3">
    <location>
        <begin position="21"/>
        <end position="311"/>
    </location>
</feature>
<feature type="transmembrane region" description="Helical" evidence="2">
    <location>
        <begin position="284"/>
        <end position="306"/>
    </location>
</feature>
<reference evidence="4" key="1">
    <citation type="submission" date="2023-01" db="EMBL/GenBank/DDBJ databases">
        <title>The chitinases involved in constricting ring structure development in the nematode-trapping fungus Drechslerella dactyloides.</title>
        <authorList>
            <person name="Wang R."/>
            <person name="Zhang L."/>
            <person name="Tang P."/>
            <person name="Li S."/>
            <person name="Liang L."/>
        </authorList>
    </citation>
    <scope>NUCLEOTIDE SEQUENCE</scope>
    <source>
        <strain evidence="4">YMF1.00031</strain>
    </source>
</reference>
<keyword evidence="2" id="KW-0812">Transmembrane</keyword>
<organism evidence="4 5">
    <name type="scientific">Drechslerella dactyloides</name>
    <name type="common">Nematode-trapping fungus</name>
    <name type="synonym">Arthrobotrys dactyloides</name>
    <dbReference type="NCBI Taxonomy" id="74499"/>
    <lineage>
        <taxon>Eukaryota</taxon>
        <taxon>Fungi</taxon>
        <taxon>Dikarya</taxon>
        <taxon>Ascomycota</taxon>
        <taxon>Pezizomycotina</taxon>
        <taxon>Orbiliomycetes</taxon>
        <taxon>Orbiliales</taxon>
        <taxon>Orbiliaceae</taxon>
        <taxon>Drechslerella</taxon>
    </lineage>
</organism>
<keyword evidence="5" id="KW-1185">Reference proteome</keyword>
<evidence type="ECO:0000256" key="1">
    <source>
        <dbReference type="SAM" id="MobiDB-lite"/>
    </source>
</evidence>
<proteinExistence type="predicted"/>
<evidence type="ECO:0000256" key="2">
    <source>
        <dbReference type="SAM" id="Phobius"/>
    </source>
</evidence>
<keyword evidence="2" id="KW-0472">Membrane</keyword>
<keyword evidence="2" id="KW-1133">Transmembrane helix</keyword>
<dbReference type="EMBL" id="JAQGDS010000005">
    <property type="protein sequence ID" value="KAJ6260523.1"/>
    <property type="molecule type" value="Genomic_DNA"/>
</dbReference>
<gene>
    <name evidence="4" type="ORF">Dda_4749</name>
</gene>
<dbReference type="AlphaFoldDB" id="A0AAD6IXH3"/>
<sequence>MKRLLALSSVLCAAILIVHARECALTVGYGSGWIERSCLDCIDGGDITDMLADRDQQVLKEMASADVFTDINYEADDGDMVPRAITTQSSLAVHLDAPSQTQTPVEMVPPPAPPLVDIDPDSSGLPLAPPLESEPQTNPPTTAPPKATKKRTSSFTISTTENLGPTTTTTSVFLRKIVKIHMNPTAATSRYPVKPGEPTFAAFPQGLLYIAGTPHRIMAADHAFYTVSAESDGSWETVDDVDWDEVNEQEEEHQAEIIAKGGTALDGVAAKSQAPSAQQLFDEWGWVMFLIMFTVCAVSVISYLLIQCLSL</sequence>
<feature type="region of interest" description="Disordered" evidence="1">
    <location>
        <begin position="97"/>
        <end position="166"/>
    </location>
</feature>
<feature type="signal peptide" evidence="3">
    <location>
        <begin position="1"/>
        <end position="20"/>
    </location>
</feature>
<name>A0AAD6IXH3_DREDA</name>
<evidence type="ECO:0000313" key="4">
    <source>
        <dbReference type="EMBL" id="KAJ6260523.1"/>
    </source>
</evidence>